<organism evidence="1 2">
    <name type="scientific">Corynebacterium stercoris</name>
    <dbReference type="NCBI Taxonomy" id="2943490"/>
    <lineage>
        <taxon>Bacteria</taxon>
        <taxon>Bacillati</taxon>
        <taxon>Actinomycetota</taxon>
        <taxon>Actinomycetes</taxon>
        <taxon>Mycobacteriales</taxon>
        <taxon>Corynebacteriaceae</taxon>
        <taxon>Corynebacterium</taxon>
    </lineage>
</organism>
<dbReference type="RefSeq" id="WP_253576782.1">
    <property type="nucleotide sequence ID" value="NZ_JAMFTQ010000003.1"/>
</dbReference>
<evidence type="ECO:0000313" key="2">
    <source>
        <dbReference type="Proteomes" id="UP001204000"/>
    </source>
</evidence>
<protein>
    <submittedName>
        <fullName evidence="1">Uncharacterized protein</fullName>
    </submittedName>
</protein>
<name>A0ABT1G076_9CORY</name>
<gene>
    <name evidence="1" type="ORF">M5J20_04405</name>
</gene>
<accession>A0ABT1G076</accession>
<comment type="caution">
    <text evidence="1">The sequence shown here is derived from an EMBL/GenBank/DDBJ whole genome shotgun (WGS) entry which is preliminary data.</text>
</comment>
<proteinExistence type="predicted"/>
<dbReference type="Proteomes" id="UP001204000">
    <property type="component" value="Unassembled WGS sequence"/>
</dbReference>
<keyword evidence="2" id="KW-1185">Reference proteome</keyword>
<dbReference type="EMBL" id="JAMFTQ010000003">
    <property type="protein sequence ID" value="MCP1387429.1"/>
    <property type="molecule type" value="Genomic_DNA"/>
</dbReference>
<reference evidence="1" key="1">
    <citation type="submission" date="2022-05" db="EMBL/GenBank/DDBJ databases">
        <title>Corynebacterium sp. TA-R-1 sp. nov., isolated from human feces.</title>
        <authorList>
            <person name="Shamsuzzaman M."/>
            <person name="Dahal R.H."/>
        </authorList>
    </citation>
    <scope>NUCLEOTIDE SEQUENCE</scope>
    <source>
        <strain evidence="1">TA-R-1</strain>
    </source>
</reference>
<sequence>MNPFERALAETPDYVPNYLTRVTPGAFTLADGAWRTTALSREGAPVDYALRIDDAGTVTEVRVNGDVVSDLPSLAERPETVLEWFDAIAYLDARGRVEETVDPRWTGDDIATAMERAGQNVVAFSEHPVRLSAFDNPAPCEAYVNAILAPTPLRATVRPVRSWPIDDADFEHGDFTLRIATCEEDGFYPMPYSTDYYPAGWYEILEDQGWRSFMEASFSDFGENAAADDVEAAVAYRLSQLPGYVEIGMPSENAEWWALTFPRLDVLFLVSPAETVLNFTIDGDNSHVRVEILFGRTYARRQRLQDRYQRRWGHLANDAVPHTDAEIAAAVDAALNAIGGNRAD</sequence>
<evidence type="ECO:0000313" key="1">
    <source>
        <dbReference type="EMBL" id="MCP1387429.1"/>
    </source>
</evidence>